<sequence length="277" mass="31566">MGTTLSTNRGTFEAFARTRELAITILSFVPDTNLIVGPAAGILLRLLGTFEAVRTNKNGFMEIIYRAAMILYFLWRSRPTIPESPLTMGYLQAIQTFTDILEDISLFASLCAGRKWWGRLLRVRSDAEKISEYRRRLNDSLKLFKAQGHHTSGHSTSASGPGNVLGTNVQNLTKARQRMTETLQRMKKDEIKLNQLGSDISYLVDFVIAHVNDADQRYTLEQLELLYTIIKDVDAFAQKYGGRMWLGRYLHRRGDLRKKSAAESQLNELCKMDPQRK</sequence>
<dbReference type="Proteomes" id="UP000308600">
    <property type="component" value="Unassembled WGS sequence"/>
</dbReference>
<keyword evidence="2" id="KW-1185">Reference proteome</keyword>
<evidence type="ECO:0000313" key="1">
    <source>
        <dbReference type="EMBL" id="TFK68786.1"/>
    </source>
</evidence>
<evidence type="ECO:0000313" key="2">
    <source>
        <dbReference type="Proteomes" id="UP000308600"/>
    </source>
</evidence>
<dbReference type="EMBL" id="ML208344">
    <property type="protein sequence ID" value="TFK68786.1"/>
    <property type="molecule type" value="Genomic_DNA"/>
</dbReference>
<reference evidence="1 2" key="1">
    <citation type="journal article" date="2019" name="Nat. Ecol. Evol.">
        <title>Megaphylogeny resolves global patterns of mushroom evolution.</title>
        <authorList>
            <person name="Varga T."/>
            <person name="Krizsan K."/>
            <person name="Foldi C."/>
            <person name="Dima B."/>
            <person name="Sanchez-Garcia M."/>
            <person name="Sanchez-Ramirez S."/>
            <person name="Szollosi G.J."/>
            <person name="Szarkandi J.G."/>
            <person name="Papp V."/>
            <person name="Albert L."/>
            <person name="Andreopoulos W."/>
            <person name="Angelini C."/>
            <person name="Antonin V."/>
            <person name="Barry K.W."/>
            <person name="Bougher N.L."/>
            <person name="Buchanan P."/>
            <person name="Buyck B."/>
            <person name="Bense V."/>
            <person name="Catcheside P."/>
            <person name="Chovatia M."/>
            <person name="Cooper J."/>
            <person name="Damon W."/>
            <person name="Desjardin D."/>
            <person name="Finy P."/>
            <person name="Geml J."/>
            <person name="Haridas S."/>
            <person name="Hughes K."/>
            <person name="Justo A."/>
            <person name="Karasinski D."/>
            <person name="Kautmanova I."/>
            <person name="Kiss B."/>
            <person name="Kocsube S."/>
            <person name="Kotiranta H."/>
            <person name="LaButti K.M."/>
            <person name="Lechner B.E."/>
            <person name="Liimatainen K."/>
            <person name="Lipzen A."/>
            <person name="Lukacs Z."/>
            <person name="Mihaltcheva S."/>
            <person name="Morgado L.N."/>
            <person name="Niskanen T."/>
            <person name="Noordeloos M.E."/>
            <person name="Ohm R.A."/>
            <person name="Ortiz-Santana B."/>
            <person name="Ovrebo C."/>
            <person name="Racz N."/>
            <person name="Riley R."/>
            <person name="Savchenko A."/>
            <person name="Shiryaev A."/>
            <person name="Soop K."/>
            <person name="Spirin V."/>
            <person name="Szebenyi C."/>
            <person name="Tomsovsky M."/>
            <person name="Tulloss R.E."/>
            <person name="Uehling J."/>
            <person name="Grigoriev I.V."/>
            <person name="Vagvolgyi C."/>
            <person name="Papp T."/>
            <person name="Martin F.M."/>
            <person name="Miettinen O."/>
            <person name="Hibbett D.S."/>
            <person name="Nagy L.G."/>
        </authorList>
    </citation>
    <scope>NUCLEOTIDE SEQUENCE [LARGE SCALE GENOMIC DNA]</scope>
    <source>
        <strain evidence="1 2">NL-1719</strain>
    </source>
</reference>
<gene>
    <name evidence="1" type="ORF">BDN72DRAFT_897843</name>
</gene>
<accession>A0ACD3AT91</accession>
<protein>
    <submittedName>
        <fullName evidence="1">Uncharacterized protein</fullName>
    </submittedName>
</protein>
<proteinExistence type="predicted"/>
<name>A0ACD3AT91_9AGAR</name>
<organism evidence="1 2">
    <name type="scientific">Pluteus cervinus</name>
    <dbReference type="NCBI Taxonomy" id="181527"/>
    <lineage>
        <taxon>Eukaryota</taxon>
        <taxon>Fungi</taxon>
        <taxon>Dikarya</taxon>
        <taxon>Basidiomycota</taxon>
        <taxon>Agaricomycotina</taxon>
        <taxon>Agaricomycetes</taxon>
        <taxon>Agaricomycetidae</taxon>
        <taxon>Agaricales</taxon>
        <taxon>Pluteineae</taxon>
        <taxon>Pluteaceae</taxon>
        <taxon>Pluteus</taxon>
    </lineage>
</organism>